<dbReference type="Proteomes" id="UP000677687">
    <property type="component" value="Unassembled WGS sequence"/>
</dbReference>
<reference evidence="1" key="1">
    <citation type="submission" date="2021-03" db="EMBL/GenBank/DDBJ databases">
        <authorList>
            <person name="Jaffe A."/>
        </authorList>
    </citation>
    <scope>NUCLEOTIDE SEQUENCE</scope>
    <source>
        <strain evidence="1">RIFCSPHIGHO2_01_FULL_AR10_44_11</strain>
    </source>
</reference>
<dbReference type="AlphaFoldDB" id="A0A8T4KR02"/>
<proteinExistence type="predicted"/>
<dbReference type="EMBL" id="JAGVWD010000041">
    <property type="protein sequence ID" value="MBS3057548.1"/>
    <property type="molecule type" value="Genomic_DNA"/>
</dbReference>
<sequence length="87" mass="10709">MANQLRWIKELERSIAQRERELQEFIEREKRGGILPEEFRPRVFDEQERIDEVKQHLPKLKADQQMRDTRAKRLKLTRKLKMKIPRA</sequence>
<evidence type="ECO:0000313" key="2">
    <source>
        <dbReference type="Proteomes" id="UP000677687"/>
    </source>
</evidence>
<accession>A0A8T4KR02</accession>
<gene>
    <name evidence="1" type="ORF">J4415_02865</name>
</gene>
<evidence type="ECO:0000313" key="1">
    <source>
        <dbReference type="EMBL" id="MBS3057548.1"/>
    </source>
</evidence>
<name>A0A8T4KR02_9ARCH</name>
<reference evidence="1" key="2">
    <citation type="submission" date="2021-05" db="EMBL/GenBank/DDBJ databases">
        <title>Protein family content uncovers lineage relationships and bacterial pathway maintenance mechanisms in DPANN archaea.</title>
        <authorList>
            <person name="Castelle C.J."/>
            <person name="Meheust R."/>
            <person name="Jaffe A.L."/>
            <person name="Seitz K."/>
            <person name="Gong X."/>
            <person name="Baker B.J."/>
            <person name="Banfield J.F."/>
        </authorList>
    </citation>
    <scope>NUCLEOTIDE SEQUENCE</scope>
    <source>
        <strain evidence="1">RIFCSPHIGHO2_01_FULL_AR10_44_11</strain>
    </source>
</reference>
<comment type="caution">
    <text evidence="1">The sequence shown here is derived from an EMBL/GenBank/DDBJ whole genome shotgun (WGS) entry which is preliminary data.</text>
</comment>
<protein>
    <submittedName>
        <fullName evidence="1">Uncharacterized protein</fullName>
    </submittedName>
</protein>
<organism evidence="1 2">
    <name type="scientific">Candidatus Iainarchaeum sp</name>
    <dbReference type="NCBI Taxonomy" id="3101447"/>
    <lineage>
        <taxon>Archaea</taxon>
        <taxon>Candidatus Iainarchaeota</taxon>
        <taxon>Candidatus Iainarchaeia</taxon>
        <taxon>Candidatus Iainarchaeales</taxon>
        <taxon>Candidatus Iainarchaeaceae</taxon>
        <taxon>Candidatus Iainarchaeum</taxon>
    </lineage>
</organism>